<comment type="caution">
    <text evidence="2">The sequence shown here is derived from an EMBL/GenBank/DDBJ whole genome shotgun (WGS) entry which is preliminary data.</text>
</comment>
<gene>
    <name evidence="2" type="ORF">ADN01_07200</name>
</gene>
<keyword evidence="1" id="KW-0472">Membrane</keyword>
<dbReference type="PANTHER" id="PTHR32309">
    <property type="entry name" value="TYROSINE-PROTEIN KINASE"/>
    <property type="match status" value="1"/>
</dbReference>
<reference evidence="2 3" key="1">
    <citation type="submission" date="2015-07" db="EMBL/GenBank/DDBJ databases">
        <title>Genome sequence of Levilinea saccharolytica DSM 16555.</title>
        <authorList>
            <person name="Hemp J."/>
            <person name="Ward L.M."/>
            <person name="Pace L.A."/>
            <person name="Fischer W.W."/>
        </authorList>
    </citation>
    <scope>NUCLEOTIDE SEQUENCE [LARGE SCALE GENOMIC DNA]</scope>
    <source>
        <strain evidence="2 3">KIBI-1</strain>
    </source>
</reference>
<sequence>MEQGVVVQEKVMQMVRSWWLVTACMLLGAAAGWGVGRVQTPVYQAAAEITVSIDFTRTGALTDAEEDFAVGVVGDLIQSDTVFETVFQQAQAAYGELGREALRQRLSADRYYNVWRMRAWDENPQRAADLVNAWGQAAYTALSEAVGHAQTAYQWETYLDGLTGCVGQSVGVEPAPAECRQWELDELQNEIQRVGQILRAEKDAAQGIVPWSAYSEVRQAEVPTVPMRGTTAVLMVCGALLGALAGIAWVWSGLGMSARRGQTRG</sequence>
<feature type="transmembrane region" description="Helical" evidence="1">
    <location>
        <begin position="18"/>
        <end position="36"/>
    </location>
</feature>
<dbReference type="RefSeq" id="WP_062418738.1">
    <property type="nucleotide sequence ID" value="NZ_DF967974.1"/>
</dbReference>
<dbReference type="InterPro" id="IPR050445">
    <property type="entry name" value="Bact_polysacc_biosynth/exp"/>
</dbReference>
<keyword evidence="3" id="KW-1185">Reference proteome</keyword>
<dbReference type="EMBL" id="LGCM01000028">
    <property type="protein sequence ID" value="KPL84857.1"/>
    <property type="molecule type" value="Genomic_DNA"/>
</dbReference>
<evidence type="ECO:0000313" key="3">
    <source>
        <dbReference type="Proteomes" id="UP000050501"/>
    </source>
</evidence>
<keyword evidence="1" id="KW-1133">Transmembrane helix</keyword>
<dbReference type="OrthoDB" id="2360475at2"/>
<keyword evidence="1" id="KW-0812">Transmembrane</keyword>
<dbReference type="Proteomes" id="UP000050501">
    <property type="component" value="Unassembled WGS sequence"/>
</dbReference>
<name>A0A0P6YPI9_9CHLR</name>
<dbReference type="AlphaFoldDB" id="A0A0P6YPI9"/>
<evidence type="ECO:0000313" key="2">
    <source>
        <dbReference type="EMBL" id="KPL84857.1"/>
    </source>
</evidence>
<proteinExistence type="predicted"/>
<protein>
    <submittedName>
        <fullName evidence="2">Uncharacterized protein</fullName>
    </submittedName>
</protein>
<dbReference type="PANTHER" id="PTHR32309:SF31">
    <property type="entry name" value="CAPSULAR EXOPOLYSACCHARIDE FAMILY"/>
    <property type="match status" value="1"/>
</dbReference>
<accession>A0A0P6YPI9</accession>
<organism evidence="2 3">
    <name type="scientific">Levilinea saccharolytica</name>
    <dbReference type="NCBI Taxonomy" id="229921"/>
    <lineage>
        <taxon>Bacteria</taxon>
        <taxon>Bacillati</taxon>
        <taxon>Chloroflexota</taxon>
        <taxon>Anaerolineae</taxon>
        <taxon>Anaerolineales</taxon>
        <taxon>Anaerolineaceae</taxon>
        <taxon>Levilinea</taxon>
    </lineage>
</organism>
<dbReference type="STRING" id="229921.ADN01_07200"/>
<evidence type="ECO:0000256" key="1">
    <source>
        <dbReference type="SAM" id="Phobius"/>
    </source>
</evidence>
<feature type="transmembrane region" description="Helical" evidence="1">
    <location>
        <begin position="232"/>
        <end position="254"/>
    </location>
</feature>